<feature type="transmembrane region" description="Helical" evidence="7">
    <location>
        <begin position="220"/>
        <end position="245"/>
    </location>
</feature>
<dbReference type="InterPro" id="IPR000515">
    <property type="entry name" value="MetI-like"/>
</dbReference>
<reference evidence="9" key="1">
    <citation type="submission" date="2020-04" db="EMBL/GenBank/DDBJ databases">
        <authorList>
            <person name="Zhang T."/>
        </authorList>
    </citation>
    <scope>NUCLEOTIDE SEQUENCE</scope>
    <source>
        <strain evidence="9">HKST-UBA17</strain>
    </source>
</reference>
<dbReference type="Gene3D" id="1.10.3720.10">
    <property type="entry name" value="MetI-like"/>
    <property type="match status" value="1"/>
</dbReference>
<feature type="transmembrane region" description="Helical" evidence="7">
    <location>
        <begin position="167"/>
        <end position="200"/>
    </location>
</feature>
<organism evidence="9 10">
    <name type="scientific">Candidatus Dojkabacteria bacterium</name>
    <dbReference type="NCBI Taxonomy" id="2099670"/>
    <lineage>
        <taxon>Bacteria</taxon>
        <taxon>Candidatus Dojkabacteria</taxon>
    </lineage>
</organism>
<reference evidence="9" key="2">
    <citation type="journal article" date="2021" name="Microbiome">
        <title>Successional dynamics and alternative stable states in a saline activated sludge microbial community over 9 years.</title>
        <authorList>
            <person name="Wang Y."/>
            <person name="Ye J."/>
            <person name="Ju F."/>
            <person name="Liu L."/>
            <person name="Boyd J.A."/>
            <person name="Deng Y."/>
            <person name="Parks D.H."/>
            <person name="Jiang X."/>
            <person name="Yin X."/>
            <person name="Woodcroft B.J."/>
            <person name="Tyson G.W."/>
            <person name="Hugenholtz P."/>
            <person name="Polz M.F."/>
            <person name="Zhang T."/>
        </authorList>
    </citation>
    <scope>NUCLEOTIDE SEQUENCE</scope>
    <source>
        <strain evidence="9">HKST-UBA17</strain>
    </source>
</reference>
<comment type="similarity">
    <text evidence="7">Belongs to the binding-protein-dependent transport system permease family.</text>
</comment>
<evidence type="ECO:0000256" key="1">
    <source>
        <dbReference type="ARBA" id="ARBA00004651"/>
    </source>
</evidence>
<evidence type="ECO:0000313" key="10">
    <source>
        <dbReference type="Proteomes" id="UP000741282"/>
    </source>
</evidence>
<keyword evidence="4 7" id="KW-0812">Transmembrane</keyword>
<evidence type="ECO:0000256" key="6">
    <source>
        <dbReference type="ARBA" id="ARBA00023136"/>
    </source>
</evidence>
<evidence type="ECO:0000259" key="8">
    <source>
        <dbReference type="PROSITE" id="PS50928"/>
    </source>
</evidence>
<dbReference type="PANTHER" id="PTHR30151">
    <property type="entry name" value="ALKANE SULFONATE ABC TRANSPORTER-RELATED, MEMBRANE SUBUNIT"/>
    <property type="match status" value="1"/>
</dbReference>
<sequence length="255" mass="28315">MIISGFFLLILLFTEWYVTNNDIPRTILPLPSDVFRYLYENLTLGSTFYGENLLEKSWVSMRDALAGFGISVILGSAIGVIFAKFEIIKESLHPPLFIIQLLPVPAFAPVVAALLGYGTETKILIIVLFTIFPVVIAVESAVRSIPKEYYALMKGFNSSRVKTMTSLVIPGIVPDLFVTMRILATASFVGSIVAELPLVVTSGIGKDLYNSFNNQIPLRVWSSLIVIACVALAFYFSVVFVGNFVDKKYRYGRFQ</sequence>
<evidence type="ECO:0000256" key="2">
    <source>
        <dbReference type="ARBA" id="ARBA00022448"/>
    </source>
</evidence>
<keyword evidence="6 7" id="KW-0472">Membrane</keyword>
<feature type="transmembrane region" description="Helical" evidence="7">
    <location>
        <begin position="123"/>
        <end position="146"/>
    </location>
</feature>
<accession>A0A955KWV4</accession>
<dbReference type="GO" id="GO:0055085">
    <property type="term" value="P:transmembrane transport"/>
    <property type="evidence" value="ECO:0007669"/>
    <property type="project" value="InterPro"/>
</dbReference>
<evidence type="ECO:0000256" key="3">
    <source>
        <dbReference type="ARBA" id="ARBA00022475"/>
    </source>
</evidence>
<dbReference type="EMBL" id="JAGQLN010000003">
    <property type="protein sequence ID" value="MCA9376489.1"/>
    <property type="molecule type" value="Genomic_DNA"/>
</dbReference>
<evidence type="ECO:0000256" key="7">
    <source>
        <dbReference type="RuleBase" id="RU363032"/>
    </source>
</evidence>
<protein>
    <submittedName>
        <fullName evidence="9">ABC transporter permease subunit</fullName>
    </submittedName>
</protein>
<dbReference type="Pfam" id="PF00528">
    <property type="entry name" value="BPD_transp_1"/>
    <property type="match status" value="1"/>
</dbReference>
<dbReference type="CDD" id="cd06261">
    <property type="entry name" value="TM_PBP2"/>
    <property type="match status" value="1"/>
</dbReference>
<evidence type="ECO:0000313" key="9">
    <source>
        <dbReference type="EMBL" id="MCA9376489.1"/>
    </source>
</evidence>
<comment type="caution">
    <text evidence="9">The sequence shown here is derived from an EMBL/GenBank/DDBJ whole genome shotgun (WGS) entry which is preliminary data.</text>
</comment>
<dbReference type="PROSITE" id="PS50928">
    <property type="entry name" value="ABC_TM1"/>
    <property type="match status" value="1"/>
</dbReference>
<keyword evidence="5 7" id="KW-1133">Transmembrane helix</keyword>
<feature type="transmembrane region" description="Helical" evidence="7">
    <location>
        <begin position="95"/>
        <end position="117"/>
    </location>
</feature>
<dbReference type="PANTHER" id="PTHR30151:SF20">
    <property type="entry name" value="ABC TRANSPORTER PERMEASE PROTEIN HI_0355-RELATED"/>
    <property type="match status" value="1"/>
</dbReference>
<dbReference type="GO" id="GO:0005886">
    <property type="term" value="C:plasma membrane"/>
    <property type="evidence" value="ECO:0007669"/>
    <property type="project" value="UniProtKB-SubCell"/>
</dbReference>
<evidence type="ECO:0000256" key="4">
    <source>
        <dbReference type="ARBA" id="ARBA00022692"/>
    </source>
</evidence>
<dbReference type="Proteomes" id="UP000741282">
    <property type="component" value="Unassembled WGS sequence"/>
</dbReference>
<dbReference type="SUPFAM" id="SSF161098">
    <property type="entry name" value="MetI-like"/>
    <property type="match status" value="1"/>
</dbReference>
<proteinExistence type="inferred from homology"/>
<comment type="subcellular location">
    <subcellularLocation>
        <location evidence="1 7">Cell membrane</location>
        <topology evidence="1 7">Multi-pass membrane protein</topology>
    </subcellularLocation>
</comment>
<evidence type="ECO:0000256" key="5">
    <source>
        <dbReference type="ARBA" id="ARBA00022989"/>
    </source>
</evidence>
<dbReference type="InterPro" id="IPR035906">
    <property type="entry name" value="MetI-like_sf"/>
</dbReference>
<feature type="domain" description="ABC transmembrane type-1" evidence="8">
    <location>
        <begin position="57"/>
        <end position="242"/>
    </location>
</feature>
<feature type="transmembrane region" description="Helical" evidence="7">
    <location>
        <begin position="64"/>
        <end position="83"/>
    </location>
</feature>
<name>A0A955KWV4_9BACT</name>
<keyword evidence="2 7" id="KW-0813">Transport</keyword>
<keyword evidence="3" id="KW-1003">Cell membrane</keyword>
<gene>
    <name evidence="9" type="ORF">KC685_01045</name>
</gene>
<dbReference type="AlphaFoldDB" id="A0A955KWV4"/>